<evidence type="ECO:0000313" key="4">
    <source>
        <dbReference type="Proteomes" id="UP000015961"/>
    </source>
</evidence>
<dbReference type="CDD" id="cd01026">
    <property type="entry name" value="TOPRIM_OLD"/>
    <property type="match status" value="1"/>
</dbReference>
<evidence type="ECO:0000259" key="2">
    <source>
        <dbReference type="Pfam" id="PF20469"/>
    </source>
</evidence>
<gene>
    <name evidence="3" type="ORF">I573_00370</name>
</gene>
<dbReference type="PANTHER" id="PTHR43581">
    <property type="entry name" value="ATP/GTP PHOSPHATASE"/>
    <property type="match status" value="1"/>
</dbReference>
<organism evidence="3 4">
    <name type="scientific">Enterococcus sulfureus ATCC 49903</name>
    <dbReference type="NCBI Taxonomy" id="1140003"/>
    <lineage>
        <taxon>Bacteria</taxon>
        <taxon>Bacillati</taxon>
        <taxon>Bacillota</taxon>
        <taxon>Bacilli</taxon>
        <taxon>Lactobacillales</taxon>
        <taxon>Enterococcaceae</taxon>
        <taxon>Enterococcus</taxon>
    </lineage>
</organism>
<proteinExistence type="predicted"/>
<dbReference type="CDD" id="cd00267">
    <property type="entry name" value="ABC_ATPase"/>
    <property type="match status" value="1"/>
</dbReference>
<dbReference type="eggNOG" id="COG4637">
    <property type="taxonomic scope" value="Bacteria"/>
</dbReference>
<evidence type="ECO:0000313" key="3">
    <source>
        <dbReference type="EMBL" id="EOT87314.1"/>
    </source>
</evidence>
<dbReference type="EMBL" id="ASWO01000001">
    <property type="protein sequence ID" value="EOT87314.1"/>
    <property type="molecule type" value="Genomic_DNA"/>
</dbReference>
<dbReference type="InterPro" id="IPR041685">
    <property type="entry name" value="AAA_GajA/Old/RecF-like"/>
</dbReference>
<dbReference type="Pfam" id="PF13175">
    <property type="entry name" value="AAA_15"/>
    <property type="match status" value="1"/>
</dbReference>
<comment type="caution">
    <text evidence="3">The sequence shown here is derived from an EMBL/GenBank/DDBJ whole genome shotgun (WGS) entry which is preliminary data.</text>
</comment>
<keyword evidence="4" id="KW-1185">Reference proteome</keyword>
<reference evidence="3 4" key="1">
    <citation type="submission" date="2013-03" db="EMBL/GenBank/DDBJ databases">
        <title>The Genome Sequence of Enterococcus sulfureus ATCC_49903 (PacBio/Illumina hybrid assembly).</title>
        <authorList>
            <consortium name="The Broad Institute Genomics Platform"/>
            <consortium name="The Broad Institute Genome Sequencing Center for Infectious Disease"/>
            <person name="Earl A."/>
            <person name="Russ C."/>
            <person name="Gilmore M."/>
            <person name="Surin D."/>
            <person name="Walker B."/>
            <person name="Young S."/>
            <person name="Zeng Q."/>
            <person name="Gargeya S."/>
            <person name="Fitzgerald M."/>
            <person name="Haas B."/>
            <person name="Abouelleil A."/>
            <person name="Allen A.W."/>
            <person name="Alvarado L."/>
            <person name="Arachchi H.M."/>
            <person name="Berlin A.M."/>
            <person name="Chapman S.B."/>
            <person name="Gainer-Dewar J."/>
            <person name="Goldberg J."/>
            <person name="Griggs A."/>
            <person name="Gujja S."/>
            <person name="Hansen M."/>
            <person name="Howarth C."/>
            <person name="Imamovic A."/>
            <person name="Ireland A."/>
            <person name="Larimer J."/>
            <person name="McCowan C."/>
            <person name="Murphy C."/>
            <person name="Pearson M."/>
            <person name="Poon T.W."/>
            <person name="Priest M."/>
            <person name="Roberts A."/>
            <person name="Saif S."/>
            <person name="Shea T."/>
            <person name="Sisk P."/>
            <person name="Sykes S."/>
            <person name="Wortman J."/>
            <person name="Nusbaum C."/>
            <person name="Birren B."/>
        </authorList>
    </citation>
    <scope>NUCLEOTIDE SEQUENCE [LARGE SCALE GENOMIC DNA]</scope>
    <source>
        <strain evidence="3 4">ATCC 49903</strain>
    </source>
</reference>
<feature type="domain" description="Endonuclease GajA/Old nuclease/RecF-like AAA" evidence="1">
    <location>
        <begin position="5"/>
        <end position="385"/>
    </location>
</feature>
<feature type="domain" description="OLD protein-like TOPRIM" evidence="2">
    <location>
        <begin position="435"/>
        <end position="498"/>
    </location>
</feature>
<dbReference type="InterPro" id="IPR027417">
    <property type="entry name" value="P-loop_NTPase"/>
</dbReference>
<name>S0KXW5_9ENTE</name>
<dbReference type="Pfam" id="PF20469">
    <property type="entry name" value="OLD-like_TOPRIM"/>
    <property type="match status" value="1"/>
</dbReference>
<dbReference type="RefSeq" id="WP_016184866.1">
    <property type="nucleotide sequence ID" value="NZ_ASWO01000001.1"/>
</dbReference>
<accession>S0KXW5</accession>
<dbReference type="PANTHER" id="PTHR43581:SF4">
    <property type="entry name" value="ATP_GTP PHOSPHATASE"/>
    <property type="match status" value="1"/>
</dbReference>
<dbReference type="InterPro" id="IPR034139">
    <property type="entry name" value="TOPRIM_OLD"/>
</dbReference>
<evidence type="ECO:0000259" key="1">
    <source>
        <dbReference type="Pfam" id="PF13175"/>
    </source>
</evidence>
<dbReference type="eggNOG" id="COG3593">
    <property type="taxonomic scope" value="Bacteria"/>
</dbReference>
<dbReference type="PATRIC" id="fig|1140003.3.peg.370"/>
<dbReference type="SUPFAM" id="SSF52540">
    <property type="entry name" value="P-loop containing nucleoside triphosphate hydrolases"/>
    <property type="match status" value="1"/>
</dbReference>
<dbReference type="InterPro" id="IPR051396">
    <property type="entry name" value="Bact_Antivir_Def_Nuclease"/>
</dbReference>
<dbReference type="Gene3D" id="3.40.50.300">
    <property type="entry name" value="P-loop containing nucleotide triphosphate hydrolases"/>
    <property type="match status" value="1"/>
</dbReference>
<sequence length="666" mass="76701">MSNPYLSKVRIKNFRNFKDVSVNLEKQQIVIGENNVGKTNFIRAIQLILDPSLSEEERYLNEIDFFEGLESPFENNEIIEIEIELRNYENNLKLLTILSGATVSNNPDTIRITYQFYPEVDSIGNTEYKYRIFQGENKELNFGHNERRFLNMKVIPPIRDVEKDIRNNKKSPIKALLKDYDIDAKELETISEELDNATSSLLDMDELKYLTDSINDRFGAVVNSQIDLPVSFKTMDIAPTKLLNFLKIVLGESARGLHDTSLGINNLLYISLLLLSLEDNTVPSILSEKQYNTLIEDDTELIIDKFYKITSNGKRIIDSEISEADYKKLYTFMDENYKNKNFQGFSILVIEEPEAHLHPAMQRTIYKDIFNRNVSMLMTTHSPHITSVAPINSIVHLRKSSQGTLINSTANLNFTDGEQKDLERYIDVKRGELYFGKGILLVEGVAEEYLIPEFSRVLEKDLDKHGIICCNINSTNFKPYYKFLRALKMPTAIITDGDFYFQEEKIENGEKKIISTFHKMEYNTPTGANKFYDGLERMRQLVKDIGMFSEAVDTLDDKALEATLNKEGIFIGFYTLEIDIFENLDAIDKDNVWNLFNELTAGGDNHKSNFKDHLDNKRFDECLKMIEGTTSKIGKGRFAQRLSLDISPEMVPEYIEKAINYIVENV</sequence>
<dbReference type="Proteomes" id="UP000015961">
    <property type="component" value="Unassembled WGS sequence"/>
</dbReference>
<protein>
    <submittedName>
        <fullName evidence="3">Uncharacterized protein</fullName>
    </submittedName>
</protein>
<dbReference type="AlphaFoldDB" id="S0KXW5"/>
<dbReference type="STRING" id="1140003.OMY_00375"/>
<dbReference type="OrthoDB" id="308933at2"/>